<dbReference type="OrthoDB" id="6515391at2759"/>
<organism evidence="2 3">
    <name type="scientific">Allacma fusca</name>
    <dbReference type="NCBI Taxonomy" id="39272"/>
    <lineage>
        <taxon>Eukaryota</taxon>
        <taxon>Metazoa</taxon>
        <taxon>Ecdysozoa</taxon>
        <taxon>Arthropoda</taxon>
        <taxon>Hexapoda</taxon>
        <taxon>Collembola</taxon>
        <taxon>Symphypleona</taxon>
        <taxon>Sminthuridae</taxon>
        <taxon>Allacma</taxon>
    </lineage>
</organism>
<dbReference type="AlphaFoldDB" id="A0A8J2NZA9"/>
<feature type="compositionally biased region" description="Polar residues" evidence="1">
    <location>
        <begin position="98"/>
        <end position="114"/>
    </location>
</feature>
<protein>
    <submittedName>
        <fullName evidence="2">Uncharacterized protein</fullName>
    </submittedName>
</protein>
<reference evidence="2" key="1">
    <citation type="submission" date="2021-06" db="EMBL/GenBank/DDBJ databases">
        <authorList>
            <person name="Hodson N. C."/>
            <person name="Mongue J. A."/>
            <person name="Jaron S. K."/>
        </authorList>
    </citation>
    <scope>NUCLEOTIDE SEQUENCE</scope>
</reference>
<gene>
    <name evidence="2" type="ORF">AFUS01_LOCUS9139</name>
</gene>
<evidence type="ECO:0000256" key="1">
    <source>
        <dbReference type="SAM" id="MobiDB-lite"/>
    </source>
</evidence>
<keyword evidence="3" id="KW-1185">Reference proteome</keyword>
<evidence type="ECO:0000313" key="2">
    <source>
        <dbReference type="EMBL" id="CAG7719835.1"/>
    </source>
</evidence>
<dbReference type="EMBL" id="CAJVCH010064882">
    <property type="protein sequence ID" value="CAG7719835.1"/>
    <property type="molecule type" value="Genomic_DNA"/>
</dbReference>
<feature type="non-terminal residue" evidence="2">
    <location>
        <position position="1"/>
    </location>
</feature>
<evidence type="ECO:0000313" key="3">
    <source>
        <dbReference type="Proteomes" id="UP000708208"/>
    </source>
</evidence>
<feature type="region of interest" description="Disordered" evidence="1">
    <location>
        <begin position="98"/>
        <end position="121"/>
    </location>
</feature>
<feature type="region of interest" description="Disordered" evidence="1">
    <location>
        <begin position="330"/>
        <end position="362"/>
    </location>
</feature>
<dbReference type="Proteomes" id="UP000708208">
    <property type="component" value="Unassembled WGS sequence"/>
</dbReference>
<accession>A0A8J2NZA9</accession>
<feature type="region of interest" description="Disordered" evidence="1">
    <location>
        <begin position="1"/>
        <end position="36"/>
    </location>
</feature>
<sequence>GKNGPGSIRAKPLPLAGFKSSPYKGHKRNNQGSFDNIELPSHEFYERIPAPNAFLEKFLEKKLQEQIQTQQSESNRRDAAQLIQLLREVYIQELSGSLDTSAGTKQNRRQSTNGIPGIPAFKPFPSIPNSTMEYELPEAASSVAWSVVPPSFGNPFPSFGSTEEFIPGRTSYNLEKRLGYAWDSTSEDMPFDLTNEHPPIEEPGVLPSSQALTAFVDDMKKFFLLVSLLDYDGCLQKVVCDVHCKGPEESLTTYESNIILTFELMNSILPMNEEDSTTKFRKASKIGELTKNTQLCAKAYPSCTYSTEEIIKMGNLASAEENVSDTNHLLPATEPMNVNTAAPEDKDRSDQVPSAVTAMPRV</sequence>
<name>A0A8J2NZA9_9HEXA</name>
<comment type="caution">
    <text evidence="2">The sequence shown here is derived from an EMBL/GenBank/DDBJ whole genome shotgun (WGS) entry which is preliminary data.</text>
</comment>
<proteinExistence type="predicted"/>